<dbReference type="Proteomes" id="UP000176629">
    <property type="component" value="Unassembled WGS sequence"/>
</dbReference>
<organism evidence="2 3">
    <name type="scientific">Candidatus Nomurabacteria bacterium RIFCSPLOWO2_01_FULL_40_18</name>
    <dbReference type="NCBI Taxonomy" id="1801773"/>
    <lineage>
        <taxon>Bacteria</taxon>
        <taxon>Candidatus Nomuraibacteriota</taxon>
    </lineage>
</organism>
<feature type="region of interest" description="Disordered" evidence="1">
    <location>
        <begin position="25"/>
        <end position="59"/>
    </location>
</feature>
<dbReference type="AlphaFoldDB" id="A0A1F6XK90"/>
<comment type="caution">
    <text evidence="2">The sequence shown here is derived from an EMBL/GenBank/DDBJ whole genome shotgun (WGS) entry which is preliminary data.</text>
</comment>
<feature type="compositionally biased region" description="Basic and acidic residues" evidence="1">
    <location>
        <begin position="31"/>
        <end position="59"/>
    </location>
</feature>
<protein>
    <submittedName>
        <fullName evidence="2">Uncharacterized protein</fullName>
    </submittedName>
</protein>
<accession>A0A1F6XK90</accession>
<sequence length="111" mass="12843">MKESVPYRSQRNRAAGMFEAGTLGSAKVSGKKVDMEAAKEQIRRRRSGEDKRELQDKEKARREKTWWKYRESWKSATVGNKIGKIHPDSAGWLNQRVEFPDGTVEFIKSEN</sequence>
<gene>
    <name evidence="2" type="ORF">A3A03_03540</name>
</gene>
<evidence type="ECO:0000313" key="2">
    <source>
        <dbReference type="EMBL" id="OGI94574.1"/>
    </source>
</evidence>
<evidence type="ECO:0000313" key="3">
    <source>
        <dbReference type="Proteomes" id="UP000176629"/>
    </source>
</evidence>
<dbReference type="STRING" id="1801773.A3A03_03540"/>
<name>A0A1F6XK90_9BACT</name>
<dbReference type="EMBL" id="MFUX01000017">
    <property type="protein sequence ID" value="OGI94574.1"/>
    <property type="molecule type" value="Genomic_DNA"/>
</dbReference>
<reference evidence="2 3" key="1">
    <citation type="journal article" date="2016" name="Nat. Commun.">
        <title>Thousands of microbial genomes shed light on interconnected biogeochemical processes in an aquifer system.</title>
        <authorList>
            <person name="Anantharaman K."/>
            <person name="Brown C.T."/>
            <person name="Hug L.A."/>
            <person name="Sharon I."/>
            <person name="Castelle C.J."/>
            <person name="Probst A.J."/>
            <person name="Thomas B.C."/>
            <person name="Singh A."/>
            <person name="Wilkins M.J."/>
            <person name="Karaoz U."/>
            <person name="Brodie E.L."/>
            <person name="Williams K.H."/>
            <person name="Hubbard S.S."/>
            <person name="Banfield J.F."/>
        </authorList>
    </citation>
    <scope>NUCLEOTIDE SEQUENCE [LARGE SCALE GENOMIC DNA]</scope>
</reference>
<evidence type="ECO:0000256" key="1">
    <source>
        <dbReference type="SAM" id="MobiDB-lite"/>
    </source>
</evidence>
<proteinExistence type="predicted"/>